<feature type="non-terminal residue" evidence="1">
    <location>
        <position position="1"/>
    </location>
</feature>
<dbReference type="EMBL" id="JACGCM010000790">
    <property type="protein sequence ID" value="KAF6166495.1"/>
    <property type="molecule type" value="Genomic_DNA"/>
</dbReference>
<comment type="caution">
    <text evidence="1">The sequence shown here is derived from an EMBL/GenBank/DDBJ whole genome shotgun (WGS) entry which is preliminary data.</text>
</comment>
<sequence length="249" mass="27782">MASSTAKAVKWDSAYSNNLDPFDRTTLGVHDSVYEAQAPAAAMANAKIPSQIINNVPRMVSAPTVASSFHHLKLLLVVTWGLSCWQSFFHDNFKIFIDPGVEDLRCKGFRNLLTTMIVQPDVVVNILLANQDVKSPPKLDLAKDNKMEDSCEPDWSKVIGDELPPRAANERTTGVGSGTPDCTADSLFVETSYEGKTFDTMDEASSFYEKYGRMKRFSTKKRNSKKRPRSEEIARATFCCLSIRQTKLQ</sequence>
<dbReference type="Proteomes" id="UP000541444">
    <property type="component" value="Unassembled WGS sequence"/>
</dbReference>
<proteinExistence type="predicted"/>
<dbReference type="AlphaFoldDB" id="A0A7J7NH37"/>
<protein>
    <submittedName>
        <fullName evidence="1">Uncharacterized protein</fullName>
    </submittedName>
</protein>
<name>A0A7J7NH37_9MAGN</name>
<organism evidence="1 2">
    <name type="scientific">Kingdonia uniflora</name>
    <dbReference type="NCBI Taxonomy" id="39325"/>
    <lineage>
        <taxon>Eukaryota</taxon>
        <taxon>Viridiplantae</taxon>
        <taxon>Streptophyta</taxon>
        <taxon>Embryophyta</taxon>
        <taxon>Tracheophyta</taxon>
        <taxon>Spermatophyta</taxon>
        <taxon>Magnoliopsida</taxon>
        <taxon>Ranunculales</taxon>
        <taxon>Circaeasteraceae</taxon>
        <taxon>Kingdonia</taxon>
    </lineage>
</organism>
<evidence type="ECO:0000313" key="2">
    <source>
        <dbReference type="Proteomes" id="UP000541444"/>
    </source>
</evidence>
<keyword evidence="2" id="KW-1185">Reference proteome</keyword>
<evidence type="ECO:0000313" key="1">
    <source>
        <dbReference type="EMBL" id="KAF6166495.1"/>
    </source>
</evidence>
<gene>
    <name evidence="1" type="ORF">GIB67_038232</name>
</gene>
<accession>A0A7J7NH37</accession>
<reference evidence="1 2" key="1">
    <citation type="journal article" date="2020" name="IScience">
        <title>Genome Sequencing of the Endangered Kingdonia uniflora (Circaeasteraceae, Ranunculales) Reveals Potential Mechanisms of Evolutionary Specialization.</title>
        <authorList>
            <person name="Sun Y."/>
            <person name="Deng T."/>
            <person name="Zhang A."/>
            <person name="Moore M.J."/>
            <person name="Landis J.B."/>
            <person name="Lin N."/>
            <person name="Zhang H."/>
            <person name="Zhang X."/>
            <person name="Huang J."/>
            <person name="Zhang X."/>
            <person name="Sun H."/>
            <person name="Wang H."/>
        </authorList>
    </citation>
    <scope>NUCLEOTIDE SEQUENCE [LARGE SCALE GENOMIC DNA]</scope>
    <source>
        <strain evidence="1">TB1705</strain>
        <tissue evidence="1">Leaf</tissue>
    </source>
</reference>